<keyword evidence="2" id="KW-1185">Reference proteome</keyword>
<accession>A0A1G8YGM3</accession>
<dbReference type="PROSITE" id="PS51257">
    <property type="entry name" value="PROKAR_LIPOPROTEIN"/>
    <property type="match status" value="1"/>
</dbReference>
<dbReference type="RefSeq" id="WP_092497493.1">
    <property type="nucleotide sequence ID" value="NZ_FNFV01000001.1"/>
</dbReference>
<proteinExistence type="predicted"/>
<dbReference type="AlphaFoldDB" id="A0A1G8YGM3"/>
<dbReference type="OrthoDB" id="7666390at2"/>
<protein>
    <recommendedName>
        <fullName evidence="3">Lipoprotein</fullName>
    </recommendedName>
</protein>
<sequence>MRILALLVAATLATGCAQRVWDGDERVARAAYSNGKPPSVTLITVVRNDLNVGTHSALVVNGSERVLFDPAGSWKHPRSPERNDLRFGIDDRVLAHFLDYHTRRSHRTIVQEVAVPASVADAVTSSLAQAGPAAPGFCALTISRALRRVEGFEAIGATPFPSMLMRDFGRLSGARTRVFVDDDPADNRYLLRFPPDSG</sequence>
<organism evidence="1 2">
    <name type="scientific">Meinhardsimonia xiamenensis</name>
    <dbReference type="NCBI Taxonomy" id="990712"/>
    <lineage>
        <taxon>Bacteria</taxon>
        <taxon>Pseudomonadati</taxon>
        <taxon>Pseudomonadota</taxon>
        <taxon>Alphaproteobacteria</taxon>
        <taxon>Rhodobacterales</taxon>
        <taxon>Paracoccaceae</taxon>
        <taxon>Meinhardsimonia</taxon>
    </lineage>
</organism>
<name>A0A1G8YGM3_9RHOB</name>
<reference evidence="2" key="1">
    <citation type="submission" date="2016-10" db="EMBL/GenBank/DDBJ databases">
        <authorList>
            <person name="Varghese N."/>
            <person name="Submissions S."/>
        </authorList>
    </citation>
    <scope>NUCLEOTIDE SEQUENCE [LARGE SCALE GENOMIC DNA]</scope>
    <source>
        <strain evidence="2">CGMCC 1.10789</strain>
    </source>
</reference>
<evidence type="ECO:0000313" key="2">
    <source>
        <dbReference type="Proteomes" id="UP000199328"/>
    </source>
</evidence>
<evidence type="ECO:0008006" key="3">
    <source>
        <dbReference type="Google" id="ProtNLM"/>
    </source>
</evidence>
<dbReference type="Proteomes" id="UP000199328">
    <property type="component" value="Unassembled WGS sequence"/>
</dbReference>
<dbReference type="STRING" id="990712.SAMN05216257_101315"/>
<gene>
    <name evidence="1" type="ORF">SAMN05216257_101315</name>
</gene>
<evidence type="ECO:0000313" key="1">
    <source>
        <dbReference type="EMBL" id="SDK01843.1"/>
    </source>
</evidence>
<dbReference type="EMBL" id="FNFV01000001">
    <property type="protein sequence ID" value="SDK01843.1"/>
    <property type="molecule type" value="Genomic_DNA"/>
</dbReference>